<reference evidence="1 2" key="1">
    <citation type="journal article" date="2018" name="Nat. Ecol. Evol.">
        <title>Shark genomes provide insights into elasmobranch evolution and the origin of vertebrates.</title>
        <authorList>
            <person name="Hara Y"/>
            <person name="Yamaguchi K"/>
            <person name="Onimaru K"/>
            <person name="Kadota M"/>
            <person name="Koyanagi M"/>
            <person name="Keeley SD"/>
            <person name="Tatsumi K"/>
            <person name="Tanaka K"/>
            <person name="Motone F"/>
            <person name="Kageyama Y"/>
            <person name="Nozu R"/>
            <person name="Adachi N"/>
            <person name="Nishimura O"/>
            <person name="Nakagawa R"/>
            <person name="Tanegashima C"/>
            <person name="Kiyatake I"/>
            <person name="Matsumoto R"/>
            <person name="Murakumo K"/>
            <person name="Nishida K"/>
            <person name="Terakita A"/>
            <person name="Kuratani S"/>
            <person name="Sato K"/>
            <person name="Hyodo S Kuraku.S."/>
        </authorList>
    </citation>
    <scope>NUCLEOTIDE SEQUENCE [LARGE SCALE GENOMIC DNA]</scope>
</reference>
<evidence type="ECO:0008006" key="3">
    <source>
        <dbReference type="Google" id="ProtNLM"/>
    </source>
</evidence>
<evidence type="ECO:0000313" key="2">
    <source>
        <dbReference type="Proteomes" id="UP000287033"/>
    </source>
</evidence>
<dbReference type="EMBL" id="BEZZ01002505">
    <property type="protein sequence ID" value="GCC16467.1"/>
    <property type="molecule type" value="Genomic_DNA"/>
</dbReference>
<dbReference type="Proteomes" id="UP000287033">
    <property type="component" value="Unassembled WGS sequence"/>
</dbReference>
<comment type="caution">
    <text evidence="1">The sequence shown here is derived from an EMBL/GenBank/DDBJ whole genome shotgun (WGS) entry which is preliminary data.</text>
</comment>
<accession>A0A401REA7</accession>
<keyword evidence="2" id="KW-1185">Reference proteome</keyword>
<sequence length="71" mass="7901">MWCASELSALVMFAETGGKCDVVRGLCRQQPCRGNQLKIRAKCYQGTHCCQAKKLVILDLLMAQTLSVFHV</sequence>
<gene>
    <name evidence="1" type="ORF">chiPu_0020313</name>
</gene>
<evidence type="ECO:0000313" key="1">
    <source>
        <dbReference type="EMBL" id="GCC16467.1"/>
    </source>
</evidence>
<protein>
    <recommendedName>
        <fullName evidence="3">Beta-defensin</fullName>
    </recommendedName>
</protein>
<dbReference type="AlphaFoldDB" id="A0A401REA7"/>
<organism evidence="1 2">
    <name type="scientific">Chiloscyllium punctatum</name>
    <name type="common">Brownbanded bambooshark</name>
    <name type="synonym">Hemiscyllium punctatum</name>
    <dbReference type="NCBI Taxonomy" id="137246"/>
    <lineage>
        <taxon>Eukaryota</taxon>
        <taxon>Metazoa</taxon>
        <taxon>Chordata</taxon>
        <taxon>Craniata</taxon>
        <taxon>Vertebrata</taxon>
        <taxon>Chondrichthyes</taxon>
        <taxon>Elasmobranchii</taxon>
        <taxon>Galeomorphii</taxon>
        <taxon>Galeoidea</taxon>
        <taxon>Orectolobiformes</taxon>
        <taxon>Hemiscylliidae</taxon>
        <taxon>Chiloscyllium</taxon>
    </lineage>
</organism>
<name>A0A401REA7_CHIPU</name>
<proteinExistence type="predicted"/>